<evidence type="ECO:0008006" key="4">
    <source>
        <dbReference type="Google" id="ProtNLM"/>
    </source>
</evidence>
<evidence type="ECO:0000313" key="2">
    <source>
        <dbReference type="EMBL" id="MBB5140123.1"/>
    </source>
</evidence>
<reference evidence="2 3" key="1">
    <citation type="submission" date="2020-08" db="EMBL/GenBank/DDBJ databases">
        <title>Genomic Encyclopedia of Type Strains, Phase IV (KMG-IV): sequencing the most valuable type-strain genomes for metagenomic binning, comparative biology and taxonomic classification.</title>
        <authorList>
            <person name="Goeker M."/>
        </authorList>
    </citation>
    <scope>NUCLEOTIDE SEQUENCE [LARGE SCALE GENOMIC DNA]</scope>
    <source>
        <strain evidence="2 3">DSM 45615</strain>
    </source>
</reference>
<feature type="region of interest" description="Disordered" evidence="1">
    <location>
        <begin position="10"/>
        <end position="32"/>
    </location>
</feature>
<organism evidence="2 3">
    <name type="scientific">Thermocatellispora tengchongensis</name>
    <dbReference type="NCBI Taxonomy" id="1073253"/>
    <lineage>
        <taxon>Bacteria</taxon>
        <taxon>Bacillati</taxon>
        <taxon>Actinomycetota</taxon>
        <taxon>Actinomycetes</taxon>
        <taxon>Streptosporangiales</taxon>
        <taxon>Streptosporangiaceae</taxon>
        <taxon>Thermocatellispora</taxon>
    </lineage>
</organism>
<name>A0A840PPX4_9ACTN</name>
<dbReference type="AlphaFoldDB" id="A0A840PPX4"/>
<comment type="caution">
    <text evidence="2">The sequence shown here is derived from an EMBL/GenBank/DDBJ whole genome shotgun (WGS) entry which is preliminary data.</text>
</comment>
<sequence length="133" mass="14072">MVFAVACSAGNTGGEQPAQPAAGNVAAAETGPPPTVEELAAKLDCKPEIQVDSAEMRTGYCDNSIGKFFLSTFATQKGKDDWMDTAPEYSPHLVGNLWTALATREVLDRLKTKIGGELHLSDHRVSMTPAPPG</sequence>
<proteinExistence type="predicted"/>
<keyword evidence="3" id="KW-1185">Reference proteome</keyword>
<dbReference type="Proteomes" id="UP000578449">
    <property type="component" value="Unassembled WGS sequence"/>
</dbReference>
<dbReference type="RefSeq" id="WP_185056916.1">
    <property type="nucleotide sequence ID" value="NZ_BAABIX010000043.1"/>
</dbReference>
<accession>A0A840PPX4</accession>
<protein>
    <recommendedName>
        <fullName evidence="4">Lipoprotein</fullName>
    </recommendedName>
</protein>
<evidence type="ECO:0000256" key="1">
    <source>
        <dbReference type="SAM" id="MobiDB-lite"/>
    </source>
</evidence>
<gene>
    <name evidence="2" type="ORF">HNP84_009888</name>
</gene>
<dbReference type="EMBL" id="JACHGN010000036">
    <property type="protein sequence ID" value="MBB5140123.1"/>
    <property type="molecule type" value="Genomic_DNA"/>
</dbReference>
<feature type="compositionally biased region" description="Low complexity" evidence="1">
    <location>
        <begin position="16"/>
        <end position="28"/>
    </location>
</feature>
<evidence type="ECO:0000313" key="3">
    <source>
        <dbReference type="Proteomes" id="UP000578449"/>
    </source>
</evidence>